<keyword evidence="1" id="KW-0808">Transferase</keyword>
<dbReference type="GO" id="GO:0004674">
    <property type="term" value="F:protein serine/threonine kinase activity"/>
    <property type="evidence" value="ECO:0007669"/>
    <property type="project" value="UniProtKB-KW"/>
</dbReference>
<keyword evidence="1" id="KW-0418">Kinase</keyword>
<feature type="domain" description="Histidine kinase/HSP90-like ATPase" evidence="3">
    <location>
        <begin position="27"/>
        <end position="129"/>
    </location>
</feature>
<reference evidence="4 5" key="1">
    <citation type="submission" date="2021-03" db="EMBL/GenBank/DDBJ databases">
        <title>Whole genome shotgun sequence of Actinoplanes toevensis NBRC 105298.</title>
        <authorList>
            <person name="Komaki H."/>
            <person name="Tamura T."/>
        </authorList>
    </citation>
    <scope>NUCLEOTIDE SEQUENCE [LARGE SCALE GENOMIC DNA]</scope>
    <source>
        <strain evidence="4 5">NBRC 105298</strain>
    </source>
</reference>
<evidence type="ECO:0000256" key="2">
    <source>
        <dbReference type="SAM" id="MobiDB-lite"/>
    </source>
</evidence>
<evidence type="ECO:0000259" key="3">
    <source>
        <dbReference type="Pfam" id="PF13581"/>
    </source>
</evidence>
<feature type="region of interest" description="Disordered" evidence="2">
    <location>
        <begin position="1"/>
        <end position="23"/>
    </location>
</feature>
<dbReference type="InterPro" id="IPR003594">
    <property type="entry name" value="HATPase_dom"/>
</dbReference>
<dbReference type="Proteomes" id="UP000677082">
    <property type="component" value="Unassembled WGS sequence"/>
</dbReference>
<keyword evidence="5" id="KW-1185">Reference proteome</keyword>
<name>A0A919W2P8_9ACTN</name>
<comment type="caution">
    <text evidence="4">The sequence shown here is derived from an EMBL/GenBank/DDBJ whole genome shotgun (WGS) entry which is preliminary data.</text>
</comment>
<organism evidence="4 5">
    <name type="scientific">Paractinoplanes toevensis</name>
    <dbReference type="NCBI Taxonomy" id="571911"/>
    <lineage>
        <taxon>Bacteria</taxon>
        <taxon>Bacillati</taxon>
        <taxon>Actinomycetota</taxon>
        <taxon>Actinomycetes</taxon>
        <taxon>Micromonosporales</taxon>
        <taxon>Micromonosporaceae</taxon>
        <taxon>Paractinoplanes</taxon>
    </lineage>
</organism>
<evidence type="ECO:0000256" key="1">
    <source>
        <dbReference type="ARBA" id="ARBA00022527"/>
    </source>
</evidence>
<evidence type="ECO:0000313" key="5">
    <source>
        <dbReference type="Proteomes" id="UP000677082"/>
    </source>
</evidence>
<dbReference type="CDD" id="cd16936">
    <property type="entry name" value="HATPase_RsbW-like"/>
    <property type="match status" value="1"/>
</dbReference>
<proteinExistence type="predicted"/>
<dbReference type="EMBL" id="BOQN01000002">
    <property type="protein sequence ID" value="GIM88368.1"/>
    <property type="molecule type" value="Genomic_DNA"/>
</dbReference>
<dbReference type="PANTHER" id="PTHR35526">
    <property type="entry name" value="ANTI-SIGMA-F FACTOR RSBW-RELATED"/>
    <property type="match status" value="1"/>
</dbReference>
<sequence>MGEVGGAREVVRRRFRNGDPAQPLRHTARDALRDSARAAADTEWIDDTLLVISELVQNVSKHTHSDGELVVSLDDGTVLVEVGDGSTTAPRLEPPDANRLGGRGLHLIEAVAAQWGVRMCRDGKVVWARLSAVSAG</sequence>
<keyword evidence="1" id="KW-0723">Serine/threonine-protein kinase</keyword>
<dbReference type="RefSeq" id="WP_213004358.1">
    <property type="nucleotide sequence ID" value="NZ_BOQN01000002.1"/>
</dbReference>
<dbReference type="SUPFAM" id="SSF55874">
    <property type="entry name" value="ATPase domain of HSP90 chaperone/DNA topoisomerase II/histidine kinase"/>
    <property type="match status" value="1"/>
</dbReference>
<accession>A0A919W2P8</accession>
<dbReference type="AlphaFoldDB" id="A0A919W2P8"/>
<dbReference type="Gene3D" id="3.30.565.10">
    <property type="entry name" value="Histidine kinase-like ATPase, C-terminal domain"/>
    <property type="match status" value="1"/>
</dbReference>
<evidence type="ECO:0000313" key="4">
    <source>
        <dbReference type="EMBL" id="GIM88368.1"/>
    </source>
</evidence>
<protein>
    <recommendedName>
        <fullName evidence="3">Histidine kinase/HSP90-like ATPase domain-containing protein</fullName>
    </recommendedName>
</protein>
<gene>
    <name evidence="4" type="ORF">Ato02nite_001610</name>
</gene>
<dbReference type="PANTHER" id="PTHR35526:SF3">
    <property type="entry name" value="ANTI-SIGMA-F FACTOR RSBW"/>
    <property type="match status" value="1"/>
</dbReference>
<dbReference type="InterPro" id="IPR036890">
    <property type="entry name" value="HATPase_C_sf"/>
</dbReference>
<dbReference type="InterPro" id="IPR050267">
    <property type="entry name" value="Anti-sigma-factor_SerPK"/>
</dbReference>
<dbReference type="Pfam" id="PF13581">
    <property type="entry name" value="HATPase_c_2"/>
    <property type="match status" value="1"/>
</dbReference>